<sequence length="215" mass="23912">MDDDQEYQLDMPLKLTTITTNGRLWIKLKIPNSSEFSGEEGIHDQPQSPTEKAEPSWVCKVCNKGFSSGKGLGGHMRIQLQPNKEGAALLNRTQYPVLKKHVHVADDDLNSKKPTSSLCGKDFPSMKSLFGHMRCHPEREWRGIQPPMSTSRNTSSSTLSDAIAQKQTDNHMDSVNKALGSVSVVDLSESLSGGSATCPERPEKNCLHRSCWQWF</sequence>
<dbReference type="InterPro" id="IPR013087">
    <property type="entry name" value="Znf_C2H2_type"/>
</dbReference>
<keyword evidence="1" id="KW-0479">Metal-binding</keyword>
<accession>A0AAP0RQS8</accession>
<evidence type="ECO:0000256" key="2">
    <source>
        <dbReference type="SAM" id="MobiDB-lite"/>
    </source>
</evidence>
<evidence type="ECO:0000256" key="1">
    <source>
        <dbReference type="PROSITE-ProRule" id="PRU00042"/>
    </source>
</evidence>
<evidence type="ECO:0000259" key="3">
    <source>
        <dbReference type="PROSITE" id="PS50157"/>
    </source>
</evidence>
<proteinExistence type="predicted"/>
<keyword evidence="1" id="KW-0862">Zinc</keyword>
<dbReference type="SUPFAM" id="SSF57667">
    <property type="entry name" value="beta-beta-alpha zinc fingers"/>
    <property type="match status" value="1"/>
</dbReference>
<dbReference type="PROSITE" id="PS50157">
    <property type="entry name" value="ZINC_FINGER_C2H2_2"/>
    <property type="match status" value="1"/>
</dbReference>
<gene>
    <name evidence="4" type="ORF">L1049_005491</name>
</gene>
<comment type="caution">
    <text evidence="4">The sequence shown here is derived from an EMBL/GenBank/DDBJ whole genome shotgun (WGS) entry which is preliminary data.</text>
</comment>
<evidence type="ECO:0000313" key="5">
    <source>
        <dbReference type="Proteomes" id="UP001415857"/>
    </source>
</evidence>
<dbReference type="GO" id="GO:0008270">
    <property type="term" value="F:zinc ion binding"/>
    <property type="evidence" value="ECO:0007669"/>
    <property type="project" value="UniProtKB-KW"/>
</dbReference>
<protein>
    <recommendedName>
        <fullName evidence="3">C2H2-type domain-containing protein</fullName>
    </recommendedName>
</protein>
<dbReference type="PANTHER" id="PTHR47591:SF1">
    <property type="entry name" value="ZINC FINGER PROTEIN ZAT2-RELATED"/>
    <property type="match status" value="1"/>
</dbReference>
<dbReference type="EMBL" id="JBBPBK010000007">
    <property type="protein sequence ID" value="KAK9282570.1"/>
    <property type="molecule type" value="Genomic_DNA"/>
</dbReference>
<name>A0AAP0RQS8_LIQFO</name>
<dbReference type="Proteomes" id="UP001415857">
    <property type="component" value="Unassembled WGS sequence"/>
</dbReference>
<keyword evidence="1" id="KW-0863">Zinc-finger</keyword>
<evidence type="ECO:0000313" key="4">
    <source>
        <dbReference type="EMBL" id="KAK9282570.1"/>
    </source>
</evidence>
<keyword evidence="5" id="KW-1185">Reference proteome</keyword>
<reference evidence="4 5" key="1">
    <citation type="journal article" date="2024" name="Plant J.">
        <title>Genome sequences and population genomics reveal climatic adaptation and genomic divergence between two closely related sweetgum species.</title>
        <authorList>
            <person name="Xu W.Q."/>
            <person name="Ren C.Q."/>
            <person name="Zhang X.Y."/>
            <person name="Comes H.P."/>
            <person name="Liu X.H."/>
            <person name="Li Y.G."/>
            <person name="Kettle C.J."/>
            <person name="Jalonen R."/>
            <person name="Gaisberger H."/>
            <person name="Ma Y.Z."/>
            <person name="Qiu Y.X."/>
        </authorList>
    </citation>
    <scope>NUCLEOTIDE SEQUENCE [LARGE SCALE GENOMIC DNA]</scope>
    <source>
        <strain evidence="4">Hangzhou</strain>
    </source>
</reference>
<feature type="region of interest" description="Disordered" evidence="2">
    <location>
        <begin position="35"/>
        <end position="54"/>
    </location>
</feature>
<dbReference type="PANTHER" id="PTHR47591">
    <property type="entry name" value="ZINC FINGER PROTEIN ZAT2-RELATED"/>
    <property type="match status" value="1"/>
</dbReference>
<dbReference type="Pfam" id="PF13912">
    <property type="entry name" value="zf-C2H2_6"/>
    <property type="match status" value="2"/>
</dbReference>
<dbReference type="AlphaFoldDB" id="A0AAP0RQS8"/>
<dbReference type="InterPro" id="IPR036236">
    <property type="entry name" value="Znf_C2H2_sf"/>
</dbReference>
<dbReference type="Gene3D" id="3.30.160.60">
    <property type="entry name" value="Classic Zinc Finger"/>
    <property type="match status" value="1"/>
</dbReference>
<organism evidence="4 5">
    <name type="scientific">Liquidambar formosana</name>
    <name type="common">Formosan gum</name>
    <dbReference type="NCBI Taxonomy" id="63359"/>
    <lineage>
        <taxon>Eukaryota</taxon>
        <taxon>Viridiplantae</taxon>
        <taxon>Streptophyta</taxon>
        <taxon>Embryophyta</taxon>
        <taxon>Tracheophyta</taxon>
        <taxon>Spermatophyta</taxon>
        <taxon>Magnoliopsida</taxon>
        <taxon>eudicotyledons</taxon>
        <taxon>Gunneridae</taxon>
        <taxon>Pentapetalae</taxon>
        <taxon>Saxifragales</taxon>
        <taxon>Altingiaceae</taxon>
        <taxon>Liquidambar</taxon>
    </lineage>
</organism>
<feature type="domain" description="C2H2-type" evidence="3">
    <location>
        <begin position="57"/>
        <end position="84"/>
    </location>
</feature>